<dbReference type="Gene3D" id="3.40.50.720">
    <property type="entry name" value="NAD(P)-binding Rossmann-like Domain"/>
    <property type="match status" value="1"/>
</dbReference>
<feature type="domain" description="Tetrahydrofolate dehydrogenase/cyclohydrolase catalytic" evidence="15">
    <location>
        <begin position="5"/>
        <end position="120"/>
    </location>
</feature>
<dbReference type="Gene3D" id="3.40.50.10860">
    <property type="entry name" value="Leucine Dehydrogenase, chain A, domain 1"/>
    <property type="match status" value="1"/>
</dbReference>
<dbReference type="FunFam" id="3.40.50.720:FF:000006">
    <property type="entry name" value="Bifunctional protein FolD"/>
    <property type="match status" value="1"/>
</dbReference>
<dbReference type="InterPro" id="IPR000089">
    <property type="entry name" value="Biotin_lipoyl"/>
</dbReference>
<name>A0A9E7E8C9_9LILI</name>
<dbReference type="SUPFAM" id="SSF51735">
    <property type="entry name" value="NAD(P)-binding Rossmann-fold domains"/>
    <property type="match status" value="1"/>
</dbReference>
<evidence type="ECO:0000256" key="6">
    <source>
        <dbReference type="ARBA" id="ARBA00023002"/>
    </source>
</evidence>
<keyword evidence="4" id="KW-0378">Hydrolase</keyword>
<evidence type="ECO:0000256" key="3">
    <source>
        <dbReference type="ARBA" id="ARBA00022563"/>
    </source>
</evidence>
<accession>A0A9E7E8C9</accession>
<evidence type="ECO:0000259" key="15">
    <source>
        <dbReference type="Pfam" id="PF00763"/>
    </source>
</evidence>
<feature type="domain" description="Lipoyl-binding" evidence="14">
    <location>
        <begin position="439"/>
        <end position="491"/>
    </location>
</feature>
<dbReference type="PANTHER" id="PTHR48099:SF27">
    <property type="entry name" value="BIFUNCTIONAL PROTEIN FOLD 2"/>
    <property type="match status" value="1"/>
</dbReference>
<evidence type="ECO:0000256" key="12">
    <source>
        <dbReference type="ARBA" id="ARBA00061364"/>
    </source>
</evidence>
<dbReference type="InterPro" id="IPR011053">
    <property type="entry name" value="Single_hybrid_motif"/>
</dbReference>
<organism evidence="17 18">
    <name type="scientific">Musa troglodytarum</name>
    <name type="common">fe'i banana</name>
    <dbReference type="NCBI Taxonomy" id="320322"/>
    <lineage>
        <taxon>Eukaryota</taxon>
        <taxon>Viridiplantae</taxon>
        <taxon>Streptophyta</taxon>
        <taxon>Embryophyta</taxon>
        <taxon>Tracheophyta</taxon>
        <taxon>Spermatophyta</taxon>
        <taxon>Magnoliopsida</taxon>
        <taxon>Liliopsida</taxon>
        <taxon>Zingiberales</taxon>
        <taxon>Musaceae</taxon>
        <taxon>Musa</taxon>
    </lineage>
</organism>
<evidence type="ECO:0000256" key="4">
    <source>
        <dbReference type="ARBA" id="ARBA00022801"/>
    </source>
</evidence>
<evidence type="ECO:0000256" key="5">
    <source>
        <dbReference type="ARBA" id="ARBA00022857"/>
    </source>
</evidence>
<dbReference type="Pfam" id="PF00364">
    <property type="entry name" value="Biotin_lipoyl"/>
    <property type="match status" value="1"/>
</dbReference>
<dbReference type="InterPro" id="IPR020631">
    <property type="entry name" value="THF_DH/CycHdrlase_NAD-bd_dom"/>
</dbReference>
<dbReference type="CDD" id="cd01080">
    <property type="entry name" value="NAD_bind_m-THF_DH_Cyclohyd"/>
    <property type="match status" value="1"/>
</dbReference>
<evidence type="ECO:0000259" key="14">
    <source>
        <dbReference type="Pfam" id="PF00364"/>
    </source>
</evidence>
<keyword evidence="3" id="KW-0554">One-carbon metabolism</keyword>
<evidence type="ECO:0000313" key="18">
    <source>
        <dbReference type="Proteomes" id="UP001055439"/>
    </source>
</evidence>
<comment type="pathway">
    <text evidence="1">One-carbon metabolism; tetrahydrofolate interconversion.</text>
</comment>
<dbReference type="FunFam" id="3.40.50.10860:FF:000001">
    <property type="entry name" value="Bifunctional protein FolD"/>
    <property type="match status" value="1"/>
</dbReference>
<dbReference type="GO" id="GO:0004488">
    <property type="term" value="F:methylenetetrahydrofolate dehydrogenase (NADP+) activity"/>
    <property type="evidence" value="ECO:0007669"/>
    <property type="project" value="UniProtKB-EC"/>
</dbReference>
<dbReference type="SUPFAM" id="SSF53223">
    <property type="entry name" value="Aminoacid dehydrogenase-like, N-terminal domain"/>
    <property type="match status" value="1"/>
</dbReference>
<feature type="region of interest" description="Disordered" evidence="13">
    <location>
        <begin position="343"/>
        <end position="391"/>
    </location>
</feature>
<evidence type="ECO:0000256" key="9">
    <source>
        <dbReference type="ARBA" id="ARBA00036357"/>
    </source>
</evidence>
<protein>
    <submittedName>
        <fullName evidence="17">Tetrahydrofolate dehydrogenase/cyclohydrolase, catalytic domain</fullName>
    </submittedName>
</protein>
<comment type="catalytic activity">
    <reaction evidence="10">
        <text>(6R)-5,10-methylene-5,6,7,8-tetrahydrofolate + NADP(+) = (6R)-5,10-methenyltetrahydrofolate + NADPH</text>
        <dbReference type="Rhea" id="RHEA:22812"/>
        <dbReference type="ChEBI" id="CHEBI:15636"/>
        <dbReference type="ChEBI" id="CHEBI:57455"/>
        <dbReference type="ChEBI" id="CHEBI:57783"/>
        <dbReference type="ChEBI" id="CHEBI:58349"/>
        <dbReference type="EC" id="1.5.1.5"/>
    </reaction>
</comment>
<comment type="catalytic activity">
    <reaction evidence="9">
        <text>(6R)-5,10-methenyltetrahydrofolate + H2O = (6R)-10-formyltetrahydrofolate + H(+)</text>
        <dbReference type="Rhea" id="RHEA:23700"/>
        <dbReference type="ChEBI" id="CHEBI:15377"/>
        <dbReference type="ChEBI" id="CHEBI:15378"/>
        <dbReference type="ChEBI" id="CHEBI:57455"/>
        <dbReference type="ChEBI" id="CHEBI:195366"/>
        <dbReference type="EC" id="3.5.4.9"/>
    </reaction>
</comment>
<comment type="subunit">
    <text evidence="2">Homodimer.</text>
</comment>
<dbReference type="Proteomes" id="UP001055439">
    <property type="component" value="Chromosome 1"/>
</dbReference>
<keyword evidence="7" id="KW-0601">Photorespiration</keyword>
<dbReference type="PRINTS" id="PR00085">
    <property type="entry name" value="THFDHDRGNASE"/>
</dbReference>
<dbReference type="GO" id="GO:0005829">
    <property type="term" value="C:cytosol"/>
    <property type="evidence" value="ECO:0007669"/>
    <property type="project" value="TreeGrafter"/>
</dbReference>
<dbReference type="Gene3D" id="2.40.50.100">
    <property type="match status" value="1"/>
</dbReference>
<dbReference type="CDD" id="cd06850">
    <property type="entry name" value="biotinyl_domain"/>
    <property type="match status" value="1"/>
</dbReference>
<dbReference type="InterPro" id="IPR046346">
    <property type="entry name" value="Aminoacid_DH-like_N_sf"/>
</dbReference>
<dbReference type="Pfam" id="PF02882">
    <property type="entry name" value="THF_DHG_CYH_C"/>
    <property type="match status" value="1"/>
</dbReference>
<keyword evidence="5" id="KW-0521">NADP</keyword>
<dbReference type="InterPro" id="IPR036291">
    <property type="entry name" value="NAD(P)-bd_dom_sf"/>
</dbReference>
<evidence type="ECO:0000313" key="17">
    <source>
        <dbReference type="EMBL" id="URD72338.1"/>
    </source>
</evidence>
<dbReference type="EMBL" id="CP097502">
    <property type="protein sequence ID" value="URD72338.1"/>
    <property type="molecule type" value="Genomic_DNA"/>
</dbReference>
<reference evidence="17" key="1">
    <citation type="submission" date="2022-05" db="EMBL/GenBank/DDBJ databases">
        <title>The Musa troglodytarum L. genome provides insights into the mechanism of non-climacteric behaviour and enrichment of carotenoids.</title>
        <authorList>
            <person name="Wang J."/>
        </authorList>
    </citation>
    <scope>NUCLEOTIDE SEQUENCE</scope>
    <source>
        <tissue evidence="17">Leaf</tissue>
    </source>
</reference>
<dbReference type="PANTHER" id="PTHR48099">
    <property type="entry name" value="C-1-TETRAHYDROFOLATE SYNTHASE, CYTOPLASMIC-RELATED"/>
    <property type="match status" value="1"/>
</dbReference>
<dbReference type="PROSITE" id="PS00766">
    <property type="entry name" value="THF_DHG_CYH_1"/>
    <property type="match status" value="1"/>
</dbReference>
<dbReference type="InterPro" id="IPR020867">
    <property type="entry name" value="THF_DH/CycHdrlase_CS"/>
</dbReference>
<dbReference type="InterPro" id="IPR020630">
    <property type="entry name" value="THF_DH/CycHdrlase_cat_dom"/>
</dbReference>
<evidence type="ECO:0000256" key="2">
    <source>
        <dbReference type="ARBA" id="ARBA00011738"/>
    </source>
</evidence>
<proteinExistence type="inferred from homology"/>
<evidence type="ECO:0000259" key="16">
    <source>
        <dbReference type="Pfam" id="PF02882"/>
    </source>
</evidence>
<dbReference type="InterPro" id="IPR000672">
    <property type="entry name" value="THF_DH/CycHdrlase"/>
</dbReference>
<evidence type="ECO:0000256" key="1">
    <source>
        <dbReference type="ARBA" id="ARBA00004777"/>
    </source>
</evidence>
<dbReference type="AlphaFoldDB" id="A0A9E7E8C9"/>
<evidence type="ECO:0000256" key="11">
    <source>
        <dbReference type="ARBA" id="ARBA00058319"/>
    </source>
</evidence>
<dbReference type="GO" id="GO:0009853">
    <property type="term" value="P:photorespiration"/>
    <property type="evidence" value="ECO:0007669"/>
    <property type="project" value="UniProtKB-KW"/>
</dbReference>
<dbReference type="HAMAP" id="MF_01576">
    <property type="entry name" value="THF_DHG_CYH"/>
    <property type="match status" value="1"/>
</dbReference>
<dbReference type="GO" id="GO:0004477">
    <property type="term" value="F:methenyltetrahydrofolate cyclohydrolase activity"/>
    <property type="evidence" value="ECO:0007669"/>
    <property type="project" value="UniProtKB-EC"/>
</dbReference>
<dbReference type="GO" id="GO:0035999">
    <property type="term" value="P:tetrahydrofolate interconversion"/>
    <property type="evidence" value="ECO:0007669"/>
    <property type="project" value="TreeGrafter"/>
</dbReference>
<dbReference type="OrthoDB" id="5126881at2759"/>
<feature type="domain" description="Tetrahydrofolate dehydrogenase/cyclohydrolase NAD(P)-binding" evidence="16">
    <location>
        <begin position="141"/>
        <end position="278"/>
    </location>
</feature>
<comment type="similarity">
    <text evidence="12">Belongs to the tetrahydrofolate dehydrogenase/cyclohydrolase family.</text>
</comment>
<evidence type="ECO:0000256" key="7">
    <source>
        <dbReference type="ARBA" id="ARBA00023238"/>
    </source>
</evidence>
<evidence type="ECO:0000256" key="10">
    <source>
        <dbReference type="ARBA" id="ARBA00052194"/>
    </source>
</evidence>
<comment type="function">
    <text evidence="11">Catalyzes the oxidation of 5,10-methylenetetrahydrofolate to 5,10-methenyltetrahydrofolate and then the hydrolysis of 5,10-methenyltetrahydrofolate to 10-formyltetrahydrofolate.</text>
</comment>
<gene>
    <name evidence="17" type="ORF">MUK42_08662</name>
</gene>
<dbReference type="Pfam" id="PF00763">
    <property type="entry name" value="THF_DHG_CYH"/>
    <property type="match status" value="1"/>
</dbReference>
<keyword evidence="6" id="KW-0560">Oxidoreductase</keyword>
<keyword evidence="18" id="KW-1185">Reference proteome</keyword>
<sequence>MATIIDGKAIAQTIRKEIADEVRSLSQNYNKVPGLAVVIVGMRKDSLSYVSMKRKACSEVGIRSFDIDLPEQISEAEVVAKVHELNNNPDVHGILVQLPLPKHINEENVLSEISIEKDVDGFHPLNIGKLAMKGREPLFQPCTPKGCLELLTRSGISLKSKRAVVVGRSNIVGLPVSLLLLKADATVTIVHSHTLNSENIIREADIVIAAAGQAKMIKGDWIKPGAAVIDVGTNAIDDPSRKSGYRLVGDVDFEEASMVAGCVTPVPGGVGPMTTTLIPNCASLNAADTNEKNATALQKKNVYKSTFPSGFQTLVEEVCEQTDVSELKLKVGDFEMLLKRDTGNSNAPISVSAPIESPITAPPIPSKPMVETISSPSPVAEQESAAATSSSFTNTSAAKTSKFAALDASGQNAYVLVSSSTVGLFQRGRTLKGKRQPPSCKEGDIIKEGQIIGFLDQFGNELPVRSDVAGEVLKIIYEDGEAVGYGDPLVAVLPSFHGIK</sequence>
<dbReference type="SUPFAM" id="SSF51230">
    <property type="entry name" value="Single hybrid motif"/>
    <property type="match status" value="1"/>
</dbReference>
<keyword evidence="8" id="KW-0511">Multifunctional enzyme</keyword>
<evidence type="ECO:0000256" key="8">
    <source>
        <dbReference type="ARBA" id="ARBA00023268"/>
    </source>
</evidence>
<evidence type="ECO:0000256" key="13">
    <source>
        <dbReference type="SAM" id="MobiDB-lite"/>
    </source>
</evidence>